<dbReference type="AlphaFoldDB" id="A0A917PR05"/>
<dbReference type="EMBL" id="BMPO01000002">
    <property type="protein sequence ID" value="GGJ88437.1"/>
    <property type="molecule type" value="Genomic_DNA"/>
</dbReference>
<dbReference type="RefSeq" id="WP_188982296.1">
    <property type="nucleotide sequence ID" value="NZ_BMPO01000002.1"/>
</dbReference>
<organism evidence="1 2">
    <name type="scientific">Pseudomonas matsuisoli</name>
    <dbReference type="NCBI Taxonomy" id="1515666"/>
    <lineage>
        <taxon>Bacteria</taxon>
        <taxon>Pseudomonadati</taxon>
        <taxon>Pseudomonadota</taxon>
        <taxon>Gammaproteobacteria</taxon>
        <taxon>Pseudomonadales</taxon>
        <taxon>Pseudomonadaceae</taxon>
        <taxon>Pseudomonas</taxon>
    </lineage>
</organism>
<accession>A0A917PR05</accession>
<gene>
    <name evidence="1" type="ORF">GCM10009304_12690</name>
</gene>
<keyword evidence="2" id="KW-1185">Reference proteome</keyword>
<protein>
    <submittedName>
        <fullName evidence="1">Uncharacterized protein</fullName>
    </submittedName>
</protein>
<name>A0A917PR05_9PSED</name>
<comment type="caution">
    <text evidence="1">The sequence shown here is derived from an EMBL/GenBank/DDBJ whole genome shotgun (WGS) entry which is preliminary data.</text>
</comment>
<sequence>MTSASHRIKTSTDQLASLPQELTFDTLTGELLAQRTIPFRTHRVLHYVGTACRFPCDARTREELTETLSVHDQWRDNLIVESDRLLDLLDSGRVSGGAVAMFRRILLGLAGRNLWFGSISDVGTKREAYELVNADLITVTKQGRTLPTKVRIHPWYGWRGDLMAREPLLRQWVGVALGE</sequence>
<reference evidence="1" key="1">
    <citation type="journal article" date="2014" name="Int. J. Syst. Evol. Microbiol.">
        <title>Complete genome sequence of Corynebacterium casei LMG S-19264T (=DSM 44701T), isolated from a smear-ripened cheese.</title>
        <authorList>
            <consortium name="US DOE Joint Genome Institute (JGI-PGF)"/>
            <person name="Walter F."/>
            <person name="Albersmeier A."/>
            <person name="Kalinowski J."/>
            <person name="Ruckert C."/>
        </authorList>
    </citation>
    <scope>NUCLEOTIDE SEQUENCE</scope>
    <source>
        <strain evidence="1">JCM 30078</strain>
    </source>
</reference>
<evidence type="ECO:0000313" key="1">
    <source>
        <dbReference type="EMBL" id="GGJ88437.1"/>
    </source>
</evidence>
<dbReference type="Proteomes" id="UP000635983">
    <property type="component" value="Unassembled WGS sequence"/>
</dbReference>
<reference evidence="1" key="2">
    <citation type="submission" date="2020-09" db="EMBL/GenBank/DDBJ databases">
        <authorList>
            <person name="Sun Q."/>
            <person name="Ohkuma M."/>
        </authorList>
    </citation>
    <scope>NUCLEOTIDE SEQUENCE</scope>
    <source>
        <strain evidence="1">JCM 30078</strain>
    </source>
</reference>
<evidence type="ECO:0000313" key="2">
    <source>
        <dbReference type="Proteomes" id="UP000635983"/>
    </source>
</evidence>
<proteinExistence type="predicted"/>